<dbReference type="Pfam" id="PF17479">
    <property type="entry name" value="DUF3048_C"/>
    <property type="match status" value="1"/>
</dbReference>
<evidence type="ECO:0000259" key="2">
    <source>
        <dbReference type="Pfam" id="PF11258"/>
    </source>
</evidence>
<dbReference type="RefSeq" id="WP_073184567.1">
    <property type="nucleotide sequence ID" value="NZ_FQXI01000007.1"/>
</dbReference>
<keyword evidence="1" id="KW-0732">Signal</keyword>
<dbReference type="PROSITE" id="PS51257">
    <property type="entry name" value="PROKAR_LIPOPROTEIN"/>
    <property type="match status" value="1"/>
</dbReference>
<gene>
    <name evidence="4" type="ORF">SAMN02745245_01128</name>
</gene>
<sequence length="360" mass="40234">MKKKIILVSLLSILLCGCSGQKNPSENSTTEVEKISYYAPLSGEETTEDIKEEPVFAVMLDNHPDARPQSGLNDAEVIYEFKAEGEYTRYLTLFMKNKVDVLGPVRSARPYFVNTAAEYNAIYAHWGGSEAGYAQIPKVGVKNLDGIALEGITYYRNKDVNKKRPHDGYTSYELMHEKASQLGYLDEPTTVKSFEFDHSKDLEKINAQMGAVEATKISLDFFKHYNTTFEYNPETNSYLAIRDSEPLIDERDSSNVMADNIIVQFAKSYVSGPNATLTIENIGNGEGKLITNGKIIDITWEKDSESSRTIFKTLSGEEITLLPGRTFIEVLDPTDNIVVEPIPAVEETADTTENTEVKTK</sequence>
<feature type="domain" description="DUF3048" evidence="2">
    <location>
        <begin position="41"/>
        <end position="184"/>
    </location>
</feature>
<dbReference type="SUPFAM" id="SSF159774">
    <property type="entry name" value="YerB-like"/>
    <property type="match status" value="1"/>
</dbReference>
<evidence type="ECO:0008006" key="6">
    <source>
        <dbReference type="Google" id="ProtNLM"/>
    </source>
</evidence>
<dbReference type="InterPro" id="IPR023158">
    <property type="entry name" value="YerB-like_sf"/>
</dbReference>
<dbReference type="EMBL" id="FQXI01000007">
    <property type="protein sequence ID" value="SHH35586.1"/>
    <property type="molecule type" value="Genomic_DNA"/>
</dbReference>
<name>A0A1M5SAR5_9FIRM</name>
<accession>A0A1M5SAR5</accession>
<dbReference type="InterPro" id="IPR021416">
    <property type="entry name" value="DUF3048_N"/>
</dbReference>
<keyword evidence="5" id="KW-1185">Reference proteome</keyword>
<feature type="chain" id="PRO_5038379490" description="DUF3048 domain-containing protein" evidence="1">
    <location>
        <begin position="25"/>
        <end position="360"/>
    </location>
</feature>
<dbReference type="InterPro" id="IPR035328">
    <property type="entry name" value="DUF3048_C"/>
</dbReference>
<protein>
    <recommendedName>
        <fullName evidence="6">DUF3048 domain-containing protein</fullName>
    </recommendedName>
</protein>
<proteinExistence type="predicted"/>
<feature type="signal peptide" evidence="1">
    <location>
        <begin position="1"/>
        <end position="24"/>
    </location>
</feature>
<dbReference type="AlphaFoldDB" id="A0A1M5SAR5"/>
<dbReference type="STRING" id="1120995.SAMN02745245_01128"/>
<reference evidence="4 5" key="1">
    <citation type="submission" date="2016-11" db="EMBL/GenBank/DDBJ databases">
        <authorList>
            <person name="Jaros S."/>
            <person name="Januszkiewicz K."/>
            <person name="Wedrychowicz H."/>
        </authorList>
    </citation>
    <scope>NUCLEOTIDE SEQUENCE [LARGE SCALE GENOMIC DNA]</scope>
    <source>
        <strain evidence="4 5">DSM 21120</strain>
    </source>
</reference>
<dbReference type="Pfam" id="PF11258">
    <property type="entry name" value="DUF3048"/>
    <property type="match status" value="1"/>
</dbReference>
<dbReference type="OrthoDB" id="9779102at2"/>
<evidence type="ECO:0000256" key="1">
    <source>
        <dbReference type="SAM" id="SignalP"/>
    </source>
</evidence>
<evidence type="ECO:0000313" key="5">
    <source>
        <dbReference type="Proteomes" id="UP000184032"/>
    </source>
</evidence>
<organism evidence="4 5">
    <name type="scientific">Anaerosphaera aminiphila DSM 21120</name>
    <dbReference type="NCBI Taxonomy" id="1120995"/>
    <lineage>
        <taxon>Bacteria</taxon>
        <taxon>Bacillati</taxon>
        <taxon>Bacillota</taxon>
        <taxon>Tissierellia</taxon>
        <taxon>Tissierellales</taxon>
        <taxon>Peptoniphilaceae</taxon>
        <taxon>Anaerosphaera</taxon>
    </lineage>
</organism>
<feature type="domain" description="DUF3048" evidence="3">
    <location>
        <begin position="219"/>
        <end position="328"/>
    </location>
</feature>
<evidence type="ECO:0000259" key="3">
    <source>
        <dbReference type="Pfam" id="PF17479"/>
    </source>
</evidence>
<evidence type="ECO:0000313" key="4">
    <source>
        <dbReference type="EMBL" id="SHH35586.1"/>
    </source>
</evidence>
<dbReference type="Proteomes" id="UP000184032">
    <property type="component" value="Unassembled WGS sequence"/>
</dbReference>
<dbReference type="Gene3D" id="3.50.90.10">
    <property type="entry name" value="YerB-like"/>
    <property type="match status" value="1"/>
</dbReference>